<organism evidence="2 3">
    <name type="scientific">Paramagnetospirillum magneticum (strain ATCC 700264 / AMB-1)</name>
    <name type="common">Magnetospirillum magneticum</name>
    <dbReference type="NCBI Taxonomy" id="342108"/>
    <lineage>
        <taxon>Bacteria</taxon>
        <taxon>Pseudomonadati</taxon>
        <taxon>Pseudomonadota</taxon>
        <taxon>Alphaproteobacteria</taxon>
        <taxon>Rhodospirillales</taxon>
        <taxon>Magnetospirillaceae</taxon>
        <taxon>Paramagnetospirillum</taxon>
    </lineage>
</organism>
<dbReference type="InterPro" id="IPR029052">
    <property type="entry name" value="Metallo-depent_PP-like"/>
</dbReference>
<dbReference type="GO" id="GO:0005737">
    <property type="term" value="C:cytoplasm"/>
    <property type="evidence" value="ECO:0007669"/>
    <property type="project" value="TreeGrafter"/>
</dbReference>
<evidence type="ECO:0000313" key="3">
    <source>
        <dbReference type="Proteomes" id="UP000007058"/>
    </source>
</evidence>
<dbReference type="Pfam" id="PF00149">
    <property type="entry name" value="Metallophos"/>
    <property type="match status" value="1"/>
</dbReference>
<dbReference type="GO" id="GO:0008803">
    <property type="term" value="F:bis(5'-nucleosyl)-tetraphosphatase (symmetrical) activity"/>
    <property type="evidence" value="ECO:0007669"/>
    <property type="project" value="TreeGrafter"/>
</dbReference>
<dbReference type="InterPro" id="IPR004843">
    <property type="entry name" value="Calcineurin-like_PHP"/>
</dbReference>
<dbReference type="HOGENOM" id="CLU_023125_4_1_5"/>
<name>Q2W994_PARM1</name>
<evidence type="ECO:0000259" key="1">
    <source>
        <dbReference type="Pfam" id="PF00149"/>
    </source>
</evidence>
<proteinExistence type="predicted"/>
<reference evidence="2 3" key="1">
    <citation type="journal article" date="2005" name="DNA Res.">
        <title>Complete genome sequence of the facultative anaerobic magnetotactic bacterium Magnetospirillum sp. strain AMB-1.</title>
        <authorList>
            <person name="Matsunaga T."/>
            <person name="Okamura Y."/>
            <person name="Fukuda Y."/>
            <person name="Wahyudi A.T."/>
            <person name="Murase Y."/>
            <person name="Takeyama H."/>
        </authorList>
    </citation>
    <scope>NUCLEOTIDE SEQUENCE [LARGE SCALE GENOMIC DNA]</scope>
    <source>
        <strain evidence="3">ATCC 700264 / AMB-1</strain>
    </source>
</reference>
<gene>
    <name evidence="2" type="ordered locus">amb0777</name>
</gene>
<dbReference type="Gene3D" id="3.60.21.10">
    <property type="match status" value="1"/>
</dbReference>
<dbReference type="EMBL" id="AP007255">
    <property type="protein sequence ID" value="BAE49581.1"/>
    <property type="molecule type" value="Genomic_DNA"/>
</dbReference>
<evidence type="ECO:0000313" key="2">
    <source>
        <dbReference type="EMBL" id="BAE49581.1"/>
    </source>
</evidence>
<keyword evidence="3" id="KW-1185">Reference proteome</keyword>
<dbReference type="CDD" id="cd00144">
    <property type="entry name" value="MPP_PPP_family"/>
    <property type="match status" value="1"/>
</dbReference>
<dbReference type="STRING" id="342108.amb0777"/>
<dbReference type="GO" id="GO:0110154">
    <property type="term" value="P:RNA decapping"/>
    <property type="evidence" value="ECO:0007669"/>
    <property type="project" value="TreeGrafter"/>
</dbReference>
<feature type="domain" description="Calcineurin-like phosphoesterase" evidence="1">
    <location>
        <begin position="30"/>
        <end position="223"/>
    </location>
</feature>
<dbReference type="SUPFAM" id="SSF56300">
    <property type="entry name" value="Metallo-dependent phosphatases"/>
    <property type="match status" value="1"/>
</dbReference>
<sequence>MQKSIIGEAPALVEMIDESLPPLHRVPPGIRVYAIGDVHGRLDLLDRLLAQIAGDVDGIPAERIVLVFLGDLIDRGADSRAVVERVIKGAGEGPLAGVRIVCLRGNHEDTMLEFLADFSVGPRWFRNGGLEAIRSYVGEVDAKLALDYPRLQKMLYRAMPAHHLRFLSSIPTWHQEGDYLFVHAGVRPAVPLERQDPYDLMWIREPFLGADQRWEKMVVHGHTVVSEPEVRPHRIGIDTGAYRTGRLTALVLEEDRRRFLFT</sequence>
<dbReference type="Proteomes" id="UP000007058">
    <property type="component" value="Chromosome"/>
</dbReference>
<dbReference type="AlphaFoldDB" id="Q2W994"/>
<dbReference type="InterPro" id="IPR050126">
    <property type="entry name" value="Ap4A_hydrolase"/>
</dbReference>
<dbReference type="PANTHER" id="PTHR42850">
    <property type="entry name" value="METALLOPHOSPHOESTERASE"/>
    <property type="match status" value="1"/>
</dbReference>
<dbReference type="RefSeq" id="WP_011383220.1">
    <property type="nucleotide sequence ID" value="NC_007626.1"/>
</dbReference>
<dbReference type="PANTHER" id="PTHR42850:SF4">
    <property type="entry name" value="ZINC-DEPENDENT ENDOPOLYPHOSPHATASE"/>
    <property type="match status" value="1"/>
</dbReference>
<dbReference type="KEGG" id="mag:amb0777"/>
<dbReference type="GO" id="GO:0016791">
    <property type="term" value="F:phosphatase activity"/>
    <property type="evidence" value="ECO:0007669"/>
    <property type="project" value="TreeGrafter"/>
</dbReference>
<protein>
    <submittedName>
        <fullName evidence="2">Diadenosine tetraphosphatase and related serine/threonine protein phosphatase</fullName>
    </submittedName>
</protein>
<accession>Q2W994</accession>